<name>A0A5J9T789_9POAL</name>
<keyword evidence="2" id="KW-1185">Reference proteome</keyword>
<organism evidence="1 2">
    <name type="scientific">Eragrostis curvula</name>
    <name type="common">weeping love grass</name>
    <dbReference type="NCBI Taxonomy" id="38414"/>
    <lineage>
        <taxon>Eukaryota</taxon>
        <taxon>Viridiplantae</taxon>
        <taxon>Streptophyta</taxon>
        <taxon>Embryophyta</taxon>
        <taxon>Tracheophyta</taxon>
        <taxon>Spermatophyta</taxon>
        <taxon>Magnoliopsida</taxon>
        <taxon>Liliopsida</taxon>
        <taxon>Poales</taxon>
        <taxon>Poaceae</taxon>
        <taxon>PACMAD clade</taxon>
        <taxon>Chloridoideae</taxon>
        <taxon>Eragrostideae</taxon>
        <taxon>Eragrostidinae</taxon>
        <taxon>Eragrostis</taxon>
    </lineage>
</organism>
<dbReference type="Proteomes" id="UP000324897">
    <property type="component" value="Unassembled WGS sequence"/>
</dbReference>
<evidence type="ECO:0000313" key="1">
    <source>
        <dbReference type="EMBL" id="TVU07124.1"/>
    </source>
</evidence>
<evidence type="ECO:0000313" key="2">
    <source>
        <dbReference type="Proteomes" id="UP000324897"/>
    </source>
</evidence>
<proteinExistence type="predicted"/>
<accession>A0A5J9T789</accession>
<dbReference type="EMBL" id="RWGY01000045">
    <property type="protein sequence ID" value="TVU07124.1"/>
    <property type="molecule type" value="Genomic_DNA"/>
</dbReference>
<feature type="non-terminal residue" evidence="1">
    <location>
        <position position="1"/>
    </location>
</feature>
<reference evidence="1 2" key="1">
    <citation type="journal article" date="2019" name="Sci. Rep.">
        <title>A high-quality genome of Eragrostis curvula grass provides insights into Poaceae evolution and supports new strategies to enhance forage quality.</title>
        <authorList>
            <person name="Carballo J."/>
            <person name="Santos B.A.C.M."/>
            <person name="Zappacosta D."/>
            <person name="Garbus I."/>
            <person name="Selva J.P."/>
            <person name="Gallo C.A."/>
            <person name="Diaz A."/>
            <person name="Albertini E."/>
            <person name="Caccamo M."/>
            <person name="Echenique V."/>
        </authorList>
    </citation>
    <scope>NUCLEOTIDE SEQUENCE [LARGE SCALE GENOMIC DNA]</scope>
    <source>
        <strain evidence="2">cv. Victoria</strain>
        <tissue evidence="1">Leaf</tissue>
    </source>
</reference>
<comment type="caution">
    <text evidence="1">The sequence shown here is derived from an EMBL/GenBank/DDBJ whole genome shotgun (WGS) entry which is preliminary data.</text>
</comment>
<dbReference type="Gramene" id="TVU07124">
    <property type="protein sequence ID" value="TVU07124"/>
    <property type="gene ID" value="EJB05_47165"/>
</dbReference>
<gene>
    <name evidence="1" type="ORF">EJB05_47165</name>
</gene>
<sequence length="127" mass="13941">MGSPCARPSSTWAPRRRRSCCSSKEIAPKLCKETAAAYDYAEHGGEEAAIRTALKFIRDATNAPKGLQQKLLAESEGRKAGMFHCHCLSNSLNPWHPPSSCFHGSIHGVKLNLWHPPSAVKSHSDIY</sequence>
<dbReference type="AlphaFoldDB" id="A0A5J9T789"/>
<protein>
    <submittedName>
        <fullName evidence="1">Uncharacterized protein</fullName>
    </submittedName>
</protein>